<feature type="active site" evidence="6 7">
    <location>
        <position position="171"/>
    </location>
</feature>
<feature type="compositionally biased region" description="Basic residues" evidence="8">
    <location>
        <begin position="1"/>
        <end position="13"/>
    </location>
</feature>
<keyword evidence="11" id="KW-1185">Reference proteome</keyword>
<feature type="active site" evidence="6 7">
    <location>
        <position position="327"/>
    </location>
</feature>
<dbReference type="GO" id="GO:0004198">
    <property type="term" value="F:calcium-dependent cysteine-type endopeptidase activity"/>
    <property type="evidence" value="ECO:0007669"/>
    <property type="project" value="InterPro"/>
</dbReference>
<dbReference type="SMART" id="SM00230">
    <property type="entry name" value="CysPc"/>
    <property type="match status" value="1"/>
</dbReference>
<dbReference type="InterPro" id="IPR036213">
    <property type="entry name" value="Calpain_III_sf"/>
</dbReference>
<keyword evidence="4 7" id="KW-0378">Hydrolase</keyword>
<dbReference type="Pfam" id="PF01067">
    <property type="entry name" value="Calpain_III"/>
    <property type="match status" value="1"/>
</dbReference>
<dbReference type="InterPro" id="IPR011992">
    <property type="entry name" value="EF-hand-dom_pair"/>
</dbReference>
<reference evidence="10 11" key="1">
    <citation type="journal article" date="2023" name="bioRxiv">
        <title>Conserved and derived expression patterns and positive selection on dental genes reveal complex evolutionary context of ever-growing rodent molars.</title>
        <authorList>
            <person name="Calamari Z.T."/>
            <person name="Song A."/>
            <person name="Cohen E."/>
            <person name="Akter M."/>
            <person name="Roy R.D."/>
            <person name="Hallikas O."/>
            <person name="Christensen M.M."/>
            <person name="Li P."/>
            <person name="Marangoni P."/>
            <person name="Jernvall J."/>
            <person name="Klein O.D."/>
        </authorList>
    </citation>
    <scope>NUCLEOTIDE SEQUENCE [LARGE SCALE GENOMIC DNA]</scope>
    <source>
        <strain evidence="10">V071</strain>
    </source>
</reference>
<dbReference type="CDD" id="cd00044">
    <property type="entry name" value="CysPc"/>
    <property type="match status" value="1"/>
</dbReference>
<comment type="similarity">
    <text evidence="1">Belongs to the peptidase C2 family.</text>
</comment>
<feature type="domain" description="Calpain catalytic" evidence="9">
    <location>
        <begin position="112"/>
        <end position="409"/>
    </location>
</feature>
<evidence type="ECO:0000256" key="1">
    <source>
        <dbReference type="ARBA" id="ARBA00007623"/>
    </source>
</evidence>
<evidence type="ECO:0000313" key="10">
    <source>
        <dbReference type="EMBL" id="KAK7805931.1"/>
    </source>
</evidence>
<dbReference type="PANTHER" id="PTHR10183">
    <property type="entry name" value="CALPAIN"/>
    <property type="match status" value="1"/>
</dbReference>
<dbReference type="FunFam" id="2.60.120.380:FF:000016">
    <property type="entry name" value="Calpain 13"/>
    <property type="match status" value="1"/>
</dbReference>
<dbReference type="InterPro" id="IPR038765">
    <property type="entry name" value="Papain-like_cys_pep_sf"/>
</dbReference>
<keyword evidence="5 7" id="KW-0788">Thiol protease</keyword>
<dbReference type="SUPFAM" id="SSF54001">
    <property type="entry name" value="Cysteine proteinases"/>
    <property type="match status" value="1"/>
</dbReference>
<evidence type="ECO:0000259" key="9">
    <source>
        <dbReference type="PROSITE" id="PS50203"/>
    </source>
</evidence>
<dbReference type="InterPro" id="IPR022683">
    <property type="entry name" value="Calpain_III"/>
</dbReference>
<sequence>MKGQKGKVQHRARGKSDSALLHRPLCHSPTLKTAAAQAVRLTSPCGLPEGILPTVPLYWMPPQRTQEERTSDISLEIVMAHNPEPLTETSVVKFKNQDFRSLRDRCLSRGQLFIDDIFPTEASSIGQKLLKGKHLSKLEWKRPQDLSEDPPHFILEGASRFDIQQGKAGDCWFLAALGSLTQNPQCLQKILMDQSYSHQYAGIFRFRFWQCGQWVEVVVDDRLPVIGKNFLFVHPRRGNQEFWPCLMEKAYAKLLGSYSQIHYGYLPDALVDLTGGVVTIINLHSSPSNLLMAVKTAVKAGSMVACATPKGLTDESEVMENGLVSQHAYTVTGAEQIRYQKGWEEIIRLWNPWGNTEWKGRWRDGSQEWEETLDPRKSQLYENKDNGEFWMSCQDFQENFSCLFICNQIPITLDHGVTPNERWRQMMFKNQVISGNMAGGHGRDTQYLFGVQEPTDGNNVVVAFTITSQSLKTEEDVFPLQFQVFKVDSQFQKFQERLPPAFFSPFRNAAQGIDYVSKCNFTKSFHLSPGTYVVVPSTHRKEVEFLLRIFLKMPDKDRNPSSSFNFRALKVGVQALFAVLIGYIASRQELLSPSCPCYWSGKMAAPDKWPLPRKFDITIFPLLQGSLSENGSQNSIFYRYVDQGLDIDATQLQKLLNQEFLTGSPRDTFSLDQCQSIVALMDLKVNGRLDQYEFARLWSRLIQCQHVFQNIQRSPGVLLSSDLWKVIESTDFLSGIFIGNELLSLMTLRYSDNAGRVSFPSLVCFLIRLETMASE</sequence>
<dbReference type="Gene3D" id="1.10.238.10">
    <property type="entry name" value="EF-hand"/>
    <property type="match status" value="1"/>
</dbReference>
<dbReference type="InterPro" id="IPR022682">
    <property type="entry name" value="Calpain_domain_III"/>
</dbReference>
<dbReference type="Pfam" id="PF00648">
    <property type="entry name" value="Peptidase_C2"/>
    <property type="match status" value="1"/>
</dbReference>
<evidence type="ECO:0000256" key="3">
    <source>
        <dbReference type="ARBA" id="ARBA00022737"/>
    </source>
</evidence>
<dbReference type="PROSITE" id="PS50203">
    <property type="entry name" value="CALPAIN_CAT"/>
    <property type="match status" value="1"/>
</dbReference>
<comment type="caution">
    <text evidence="10">The sequence shown here is derived from an EMBL/GenBank/DDBJ whole genome shotgun (WGS) entry which is preliminary data.</text>
</comment>
<dbReference type="Gene3D" id="2.60.120.380">
    <property type="match status" value="1"/>
</dbReference>
<proteinExistence type="inferred from homology"/>
<keyword evidence="2 7" id="KW-0645">Protease</keyword>
<evidence type="ECO:0000256" key="8">
    <source>
        <dbReference type="SAM" id="MobiDB-lite"/>
    </source>
</evidence>
<dbReference type="AlphaFoldDB" id="A0AAW0HUT9"/>
<dbReference type="FunFam" id="3.90.70.10:FF:000054">
    <property type="entry name" value="Calpain 14"/>
    <property type="match status" value="1"/>
</dbReference>
<dbReference type="Pfam" id="PF21875">
    <property type="entry name" value="CAPN13-like_C_EFh"/>
    <property type="match status" value="1"/>
</dbReference>
<dbReference type="SUPFAM" id="SSF49758">
    <property type="entry name" value="Calpain large subunit, middle domain (domain III)"/>
    <property type="match status" value="1"/>
</dbReference>
<feature type="region of interest" description="Disordered" evidence="8">
    <location>
        <begin position="1"/>
        <end position="23"/>
    </location>
</feature>
<dbReference type="Gene3D" id="3.90.70.10">
    <property type="entry name" value="Cysteine proteinases"/>
    <property type="match status" value="1"/>
</dbReference>
<evidence type="ECO:0000313" key="11">
    <source>
        <dbReference type="Proteomes" id="UP001488838"/>
    </source>
</evidence>
<dbReference type="EMBL" id="JBBHLL010000321">
    <property type="protein sequence ID" value="KAK7805931.1"/>
    <property type="molecule type" value="Genomic_DNA"/>
</dbReference>
<organism evidence="10 11">
    <name type="scientific">Myodes glareolus</name>
    <name type="common">Bank vole</name>
    <name type="synonym">Clethrionomys glareolus</name>
    <dbReference type="NCBI Taxonomy" id="447135"/>
    <lineage>
        <taxon>Eukaryota</taxon>
        <taxon>Metazoa</taxon>
        <taxon>Chordata</taxon>
        <taxon>Craniata</taxon>
        <taxon>Vertebrata</taxon>
        <taxon>Euteleostomi</taxon>
        <taxon>Mammalia</taxon>
        <taxon>Eutheria</taxon>
        <taxon>Euarchontoglires</taxon>
        <taxon>Glires</taxon>
        <taxon>Rodentia</taxon>
        <taxon>Myomorpha</taxon>
        <taxon>Muroidea</taxon>
        <taxon>Cricetidae</taxon>
        <taxon>Arvicolinae</taxon>
        <taxon>Myodes</taxon>
    </lineage>
</organism>
<gene>
    <name evidence="10" type="ORF">U0070_003797</name>
</gene>
<evidence type="ECO:0000256" key="7">
    <source>
        <dbReference type="PROSITE-ProRule" id="PRU00239"/>
    </source>
</evidence>
<feature type="active site" evidence="6 7">
    <location>
        <position position="351"/>
    </location>
</feature>
<evidence type="ECO:0000256" key="5">
    <source>
        <dbReference type="ARBA" id="ARBA00022807"/>
    </source>
</evidence>
<evidence type="ECO:0000256" key="2">
    <source>
        <dbReference type="ARBA" id="ARBA00022670"/>
    </source>
</evidence>
<evidence type="ECO:0000256" key="6">
    <source>
        <dbReference type="PIRSR" id="PIRSR622684-1"/>
    </source>
</evidence>
<dbReference type="GO" id="GO:0006508">
    <property type="term" value="P:proteolysis"/>
    <property type="evidence" value="ECO:0007669"/>
    <property type="project" value="UniProtKB-KW"/>
</dbReference>
<keyword evidence="3" id="KW-0677">Repeat</keyword>
<dbReference type="InterPro" id="IPR022684">
    <property type="entry name" value="Calpain_cysteine_protease"/>
</dbReference>
<dbReference type="InterPro" id="IPR054069">
    <property type="entry name" value="CAPN3/13-like_C_EFh"/>
</dbReference>
<protein>
    <recommendedName>
        <fullName evidence="9">Calpain catalytic domain-containing protein</fullName>
    </recommendedName>
</protein>
<dbReference type="PROSITE" id="PS00139">
    <property type="entry name" value="THIOL_PROTEASE_CYS"/>
    <property type="match status" value="1"/>
</dbReference>
<dbReference type="PANTHER" id="PTHR10183:SF333">
    <property type="entry name" value="CALPAIN-13"/>
    <property type="match status" value="1"/>
</dbReference>
<dbReference type="SUPFAM" id="SSF47473">
    <property type="entry name" value="EF-hand"/>
    <property type="match status" value="1"/>
</dbReference>
<dbReference type="Proteomes" id="UP001488838">
    <property type="component" value="Unassembled WGS sequence"/>
</dbReference>
<dbReference type="InterPro" id="IPR000169">
    <property type="entry name" value="Pept_cys_AS"/>
</dbReference>
<dbReference type="InterPro" id="IPR001300">
    <property type="entry name" value="Peptidase_C2_calpain_cat"/>
</dbReference>
<accession>A0AAW0HUT9</accession>
<dbReference type="GO" id="GO:0005737">
    <property type="term" value="C:cytoplasm"/>
    <property type="evidence" value="ECO:0007669"/>
    <property type="project" value="TreeGrafter"/>
</dbReference>
<dbReference type="PRINTS" id="PR00704">
    <property type="entry name" value="CALPAIN"/>
</dbReference>
<dbReference type="SMART" id="SM00720">
    <property type="entry name" value="calpain_III"/>
    <property type="match status" value="1"/>
</dbReference>
<evidence type="ECO:0000256" key="4">
    <source>
        <dbReference type="ARBA" id="ARBA00022801"/>
    </source>
</evidence>
<name>A0AAW0HUT9_MYOGA</name>